<dbReference type="RefSeq" id="WP_012200495.1">
    <property type="nucleotide sequence ID" value="NC_010001.1"/>
</dbReference>
<dbReference type="HAMAP" id="MF_01147">
    <property type="entry name" value="Lgt"/>
    <property type="match status" value="1"/>
</dbReference>
<feature type="transmembrane region" description="Helical" evidence="7">
    <location>
        <begin position="29"/>
        <end position="49"/>
    </location>
</feature>
<dbReference type="STRING" id="357809.Cphy_2481"/>
<dbReference type="NCBIfam" id="TIGR00544">
    <property type="entry name" value="lgt"/>
    <property type="match status" value="1"/>
</dbReference>
<keyword evidence="3 7" id="KW-0808">Transferase</keyword>
<dbReference type="UniPathway" id="UPA00664"/>
<evidence type="ECO:0000256" key="7">
    <source>
        <dbReference type="HAMAP-Rule" id="MF_01147"/>
    </source>
</evidence>
<dbReference type="HOGENOM" id="CLU_013386_0_0_9"/>
<feature type="transmembrane region" description="Helical" evidence="7">
    <location>
        <begin position="127"/>
        <end position="148"/>
    </location>
</feature>
<evidence type="ECO:0000256" key="5">
    <source>
        <dbReference type="ARBA" id="ARBA00022989"/>
    </source>
</evidence>
<keyword evidence="2 7" id="KW-1003">Cell membrane</keyword>
<comment type="function">
    <text evidence="7">Catalyzes the transfer of the diacylglyceryl group from phosphatidylglycerol to the sulfhydryl group of the N-terminal cysteine of a prolipoprotein, the first step in the formation of mature lipoproteins.</text>
</comment>
<comment type="pathway">
    <text evidence="7">Protein modification; lipoprotein biosynthesis (diacylglyceryl transfer).</text>
</comment>
<dbReference type="InterPro" id="IPR001640">
    <property type="entry name" value="Lgt"/>
</dbReference>
<keyword evidence="6 7" id="KW-0472">Membrane</keyword>
<dbReference type="GO" id="GO:0005886">
    <property type="term" value="C:plasma membrane"/>
    <property type="evidence" value="ECO:0007669"/>
    <property type="project" value="UniProtKB-SubCell"/>
</dbReference>
<dbReference type="GO" id="GO:0008961">
    <property type="term" value="F:phosphatidylglycerol-prolipoprotein diacylglyceryl transferase activity"/>
    <property type="evidence" value="ECO:0007669"/>
    <property type="project" value="UniProtKB-UniRule"/>
</dbReference>
<evidence type="ECO:0000313" key="8">
    <source>
        <dbReference type="EMBL" id="ABX42842.1"/>
    </source>
</evidence>
<feature type="transmembrane region" description="Helical" evidence="7">
    <location>
        <begin position="245"/>
        <end position="262"/>
    </location>
</feature>
<keyword evidence="8" id="KW-0449">Lipoprotein</keyword>
<comment type="similarity">
    <text evidence="1 7">Belongs to the Lgt family.</text>
</comment>
<organism evidence="8 9">
    <name type="scientific">Lachnoclostridium phytofermentans (strain ATCC 700394 / DSM 18823 / ISDg)</name>
    <name type="common">Clostridium phytofermentans</name>
    <dbReference type="NCBI Taxonomy" id="357809"/>
    <lineage>
        <taxon>Bacteria</taxon>
        <taxon>Bacillati</taxon>
        <taxon>Bacillota</taxon>
        <taxon>Clostridia</taxon>
        <taxon>Lachnospirales</taxon>
        <taxon>Lachnospiraceae</taxon>
    </lineage>
</organism>
<keyword evidence="5 7" id="KW-1133">Transmembrane helix</keyword>
<dbReference type="Pfam" id="PF01790">
    <property type="entry name" value="LGT"/>
    <property type="match status" value="1"/>
</dbReference>
<feature type="binding site" evidence="7">
    <location>
        <position position="146"/>
    </location>
    <ligand>
        <name>a 1,2-diacyl-sn-glycero-3-phospho-(1'-sn-glycerol)</name>
        <dbReference type="ChEBI" id="CHEBI:64716"/>
    </ligand>
</feature>
<dbReference type="EMBL" id="CP000885">
    <property type="protein sequence ID" value="ABX42842.1"/>
    <property type="molecule type" value="Genomic_DNA"/>
</dbReference>
<feature type="transmembrane region" description="Helical" evidence="7">
    <location>
        <begin position="103"/>
        <end position="120"/>
    </location>
</feature>
<dbReference type="GO" id="GO:0042158">
    <property type="term" value="P:lipoprotein biosynthetic process"/>
    <property type="evidence" value="ECO:0007669"/>
    <property type="project" value="UniProtKB-UniRule"/>
</dbReference>
<evidence type="ECO:0000256" key="2">
    <source>
        <dbReference type="ARBA" id="ARBA00022475"/>
    </source>
</evidence>
<sequence>MQKSDILFQKLGIGFHNLGTGIKIFGIDIAFYGMVIALGMVLGVLLAQWQAKRTGQNPETYLDFALYAIIISVIGARLYYVIFSWSDYKDNLLSVFDIRSGGLAIYGGVIAGALTGIIYCKAKKIHFGLLADTSIFGLLIGQIIGRWGNFFNREAFGMYYDGLLSMQINLKHVGGDYTRSLQSLTTQYAGKPEALKRILEIRDNTKWIGGTEYISVHPTFLYESVWNLCLLIFLIFYSKHKKFDGELVTIYLLGYGLGRFWIEGLRTDQLFLWGSPLAVSQLLSGALVVIAGLFLLIKRVRLKKS</sequence>
<dbReference type="PROSITE" id="PS01311">
    <property type="entry name" value="LGT"/>
    <property type="match status" value="1"/>
</dbReference>
<dbReference type="Proteomes" id="UP000000370">
    <property type="component" value="Chromosome"/>
</dbReference>
<dbReference type="PANTHER" id="PTHR30589">
    <property type="entry name" value="PROLIPOPROTEIN DIACYLGLYCERYL TRANSFERASE"/>
    <property type="match status" value="1"/>
</dbReference>
<dbReference type="PANTHER" id="PTHR30589:SF0">
    <property type="entry name" value="PHOSPHATIDYLGLYCEROL--PROLIPOPROTEIN DIACYLGLYCERYL TRANSFERASE"/>
    <property type="match status" value="1"/>
</dbReference>
<dbReference type="eggNOG" id="COG0682">
    <property type="taxonomic scope" value="Bacteria"/>
</dbReference>
<comment type="catalytic activity">
    <reaction evidence="7">
        <text>L-cysteinyl-[prolipoprotein] + a 1,2-diacyl-sn-glycero-3-phospho-(1'-sn-glycerol) = an S-1,2-diacyl-sn-glyceryl-L-cysteinyl-[prolipoprotein] + sn-glycerol 1-phosphate + H(+)</text>
        <dbReference type="Rhea" id="RHEA:56712"/>
        <dbReference type="Rhea" id="RHEA-COMP:14679"/>
        <dbReference type="Rhea" id="RHEA-COMP:14680"/>
        <dbReference type="ChEBI" id="CHEBI:15378"/>
        <dbReference type="ChEBI" id="CHEBI:29950"/>
        <dbReference type="ChEBI" id="CHEBI:57685"/>
        <dbReference type="ChEBI" id="CHEBI:64716"/>
        <dbReference type="ChEBI" id="CHEBI:140658"/>
        <dbReference type="EC" id="2.5.1.145"/>
    </reaction>
</comment>
<dbReference type="KEGG" id="cpy:Cphy_2481"/>
<name>A9KM88_LACP7</name>
<evidence type="ECO:0000256" key="4">
    <source>
        <dbReference type="ARBA" id="ARBA00022692"/>
    </source>
</evidence>
<evidence type="ECO:0000256" key="6">
    <source>
        <dbReference type="ARBA" id="ARBA00023136"/>
    </source>
</evidence>
<reference evidence="9" key="1">
    <citation type="submission" date="2007-11" db="EMBL/GenBank/DDBJ databases">
        <title>Complete genome sequence of Clostridium phytofermentans ISDg.</title>
        <authorList>
            <person name="Leschine S.B."/>
            <person name="Warnick T.A."/>
            <person name="Blanchard J.L."/>
            <person name="Schnell D.J."/>
            <person name="Petit E.L."/>
            <person name="LaTouf W.G."/>
            <person name="Copeland A."/>
            <person name="Lucas S."/>
            <person name="Lapidus A."/>
            <person name="Barry K."/>
            <person name="Glavina del Rio T."/>
            <person name="Dalin E."/>
            <person name="Tice H."/>
            <person name="Pitluck S."/>
            <person name="Kiss H."/>
            <person name="Brettin T."/>
            <person name="Bruce D."/>
            <person name="Detter J.C."/>
            <person name="Han C."/>
            <person name="Kuske C."/>
            <person name="Schmutz J."/>
            <person name="Larimer F."/>
            <person name="Land M."/>
            <person name="Hauser L."/>
            <person name="Kyrpides N."/>
            <person name="Kim E.A."/>
            <person name="Richardson P."/>
        </authorList>
    </citation>
    <scope>NUCLEOTIDE SEQUENCE [LARGE SCALE GENOMIC DNA]</scope>
    <source>
        <strain evidence="9">ATCC 700394 / DSM 18823 / ISDg</strain>
    </source>
</reference>
<dbReference type="EC" id="2.5.1.145" evidence="7"/>
<keyword evidence="4 7" id="KW-0812">Transmembrane</keyword>
<protein>
    <recommendedName>
        <fullName evidence="7">Phosphatidylglycerol--prolipoprotein diacylglyceryl transferase</fullName>
        <ecNumber evidence="7">2.5.1.145</ecNumber>
    </recommendedName>
</protein>
<accession>A9KM88</accession>
<feature type="transmembrane region" description="Helical" evidence="7">
    <location>
        <begin position="274"/>
        <end position="297"/>
    </location>
</feature>
<evidence type="ECO:0000313" key="9">
    <source>
        <dbReference type="Proteomes" id="UP000000370"/>
    </source>
</evidence>
<dbReference type="AlphaFoldDB" id="A9KM88"/>
<evidence type="ECO:0000256" key="1">
    <source>
        <dbReference type="ARBA" id="ARBA00007150"/>
    </source>
</evidence>
<gene>
    <name evidence="7" type="primary">lgt</name>
    <name evidence="8" type="ordered locus">Cphy_2481</name>
</gene>
<keyword evidence="9" id="KW-1185">Reference proteome</keyword>
<dbReference type="OrthoDB" id="871140at2"/>
<evidence type="ECO:0000256" key="3">
    <source>
        <dbReference type="ARBA" id="ARBA00022679"/>
    </source>
</evidence>
<feature type="transmembrane region" description="Helical" evidence="7">
    <location>
        <begin position="220"/>
        <end position="238"/>
    </location>
</feature>
<comment type="subcellular location">
    <subcellularLocation>
        <location evidence="7">Cell membrane</location>
        <topology evidence="7">Multi-pass membrane protein</topology>
    </subcellularLocation>
</comment>
<feature type="transmembrane region" description="Helical" evidence="7">
    <location>
        <begin position="61"/>
        <end position="83"/>
    </location>
</feature>
<proteinExistence type="inferred from homology"/>